<dbReference type="SUPFAM" id="SSF46946">
    <property type="entry name" value="S13-like H2TH domain"/>
    <property type="match status" value="1"/>
</dbReference>
<dbReference type="GO" id="GO:0003723">
    <property type="term" value="F:RNA binding"/>
    <property type="evidence" value="ECO:0007669"/>
    <property type="project" value="InterPro"/>
</dbReference>
<evidence type="ECO:0000256" key="3">
    <source>
        <dbReference type="ARBA" id="ARBA00023274"/>
    </source>
</evidence>
<accession>D8L7S4</accession>
<sequence>MNQILRINNTILKDITNYYTFFSKKVPGIKKITMLRYRERFEVNTALIYFPAEELKEYELSLLDFFYDFFPKNLSIIDRQATYIIFFSLLWNYKGWRHFKGLPCRGQRTWSNAWSSYKSNLVLRDYKKRSIRKLYGKIGGPEQRICFLCEYINYLWKTQWFCEWMHSRRWIKETLKKKKVVFNLDLYATSKGLLGNLKKDSKGVSKKKKKLLTGHVGFDQGFTKLYLKAKYTVSKKIRKKLRFK</sequence>
<geneLocation type="mitochondrion" evidence="4"/>
<evidence type="ECO:0000256" key="1">
    <source>
        <dbReference type="ARBA" id="ARBA00008080"/>
    </source>
</evidence>
<dbReference type="PROSITE" id="PS50159">
    <property type="entry name" value="RIBOSOMAL_S13_2"/>
    <property type="match status" value="1"/>
</dbReference>
<dbReference type="InterPro" id="IPR010979">
    <property type="entry name" value="Ribosomal_uS13-like_H2TH"/>
</dbReference>
<dbReference type="EMBL" id="FN424190">
    <property type="protein sequence ID" value="CAZ66811.1"/>
    <property type="molecule type" value="Genomic_DNA"/>
</dbReference>
<keyword evidence="2 4" id="KW-0689">Ribosomal protein</keyword>
<evidence type="ECO:0000313" key="4">
    <source>
        <dbReference type="EMBL" id="CAZ66811.1"/>
    </source>
</evidence>
<dbReference type="InterPro" id="IPR018269">
    <property type="entry name" value="Ribosomal_uS13_CS"/>
</dbReference>
<dbReference type="AlphaFoldDB" id="D8L7S4"/>
<keyword evidence="3" id="KW-0687">Ribonucleoprotein</keyword>
<dbReference type="GO" id="GO:0005840">
    <property type="term" value="C:ribosome"/>
    <property type="evidence" value="ECO:0007669"/>
    <property type="project" value="UniProtKB-KW"/>
</dbReference>
<dbReference type="GO" id="GO:0006412">
    <property type="term" value="P:translation"/>
    <property type="evidence" value="ECO:0007669"/>
    <property type="project" value="InterPro"/>
</dbReference>
<organism evidence="4">
    <name type="scientific">Paramecium caudatum</name>
    <dbReference type="NCBI Taxonomy" id="5885"/>
    <lineage>
        <taxon>Eukaryota</taxon>
        <taxon>Sar</taxon>
        <taxon>Alveolata</taxon>
        <taxon>Ciliophora</taxon>
        <taxon>Intramacronucleata</taxon>
        <taxon>Oligohymenophorea</taxon>
        <taxon>Peniculida</taxon>
        <taxon>Parameciidae</taxon>
        <taxon>Paramecium</taxon>
    </lineage>
</organism>
<dbReference type="InterPro" id="IPR027437">
    <property type="entry name" value="Rbsml_uS13_C"/>
</dbReference>
<evidence type="ECO:0000256" key="2">
    <source>
        <dbReference type="ARBA" id="ARBA00022980"/>
    </source>
</evidence>
<dbReference type="GO" id="GO:0003735">
    <property type="term" value="F:structural constituent of ribosome"/>
    <property type="evidence" value="ECO:0007669"/>
    <property type="project" value="InterPro"/>
</dbReference>
<comment type="similarity">
    <text evidence="1">Belongs to the universal ribosomal protein uS13 family.</text>
</comment>
<dbReference type="GeneID" id="9384809"/>
<keyword evidence="4" id="KW-0496">Mitochondrion</keyword>
<name>D8L7S4_PARCA</name>
<dbReference type="Gene3D" id="4.10.910.10">
    <property type="entry name" value="30s ribosomal protein s13, domain 2"/>
    <property type="match status" value="1"/>
</dbReference>
<dbReference type="PROSITE" id="PS00646">
    <property type="entry name" value="RIBOSOMAL_S13_1"/>
    <property type="match status" value="1"/>
</dbReference>
<gene>
    <name evidence="4" type="primary">rps13</name>
</gene>
<proteinExistence type="inferred from homology"/>
<protein>
    <submittedName>
        <fullName evidence="4">Ribosomal protein S13</fullName>
    </submittedName>
</protein>
<dbReference type="RefSeq" id="YP_003734432.1">
    <property type="nucleotide sequence ID" value="NC_014262.1"/>
</dbReference>
<reference evidence="4" key="1">
    <citation type="journal article" date="2011" name="BMC Genomics">
        <title>The mitochondrial genome sequence of the ciliate Paramecium caudatum reveals a shift in nucleotide composition and codon usage within the genus Paramecium.</title>
        <authorList>
            <person name="Barth D."/>
            <person name="Berendonk T.U."/>
        </authorList>
    </citation>
    <scope>NUCLEOTIDE SEQUENCE</scope>
    <source>
        <strain evidence="4">GB-E</strain>
    </source>
</reference>
<dbReference type="GO" id="GO:1990904">
    <property type="term" value="C:ribonucleoprotein complex"/>
    <property type="evidence" value="ECO:0007669"/>
    <property type="project" value="UniProtKB-KW"/>
</dbReference>